<evidence type="ECO:0000313" key="1">
    <source>
        <dbReference type="EMBL" id="KUL31642.1"/>
    </source>
</evidence>
<dbReference type="EMBL" id="LMBR01000051">
    <property type="protein sequence ID" value="KUL31642.1"/>
    <property type="molecule type" value="Genomic_DNA"/>
</dbReference>
<dbReference type="Proteomes" id="UP000053937">
    <property type="component" value="Unassembled WGS sequence"/>
</dbReference>
<accession>A0A117MRD6</accession>
<dbReference type="OMA" id="FVNIMAN"/>
<name>A0A117MRD6_CHLLI</name>
<comment type="caution">
    <text evidence="1">The sequence shown here is derived from an EMBL/GenBank/DDBJ whole genome shotgun (WGS) entry which is preliminary data.</text>
</comment>
<proteinExistence type="predicted"/>
<protein>
    <recommendedName>
        <fullName evidence="3">Addiction module toxin RelE</fullName>
    </recommendedName>
</protein>
<organism evidence="1 2">
    <name type="scientific">Chlorobium limicola</name>
    <dbReference type="NCBI Taxonomy" id="1092"/>
    <lineage>
        <taxon>Bacteria</taxon>
        <taxon>Pseudomonadati</taxon>
        <taxon>Chlorobiota</taxon>
        <taxon>Chlorobiia</taxon>
        <taxon>Chlorobiales</taxon>
        <taxon>Chlorobiaceae</taxon>
        <taxon>Chlorobium/Pelodictyon group</taxon>
        <taxon>Chlorobium</taxon>
    </lineage>
</organism>
<sequence length="121" mass="14223">MLIMHDKWSIDVSFASRSVFSQFQRNHPKEYISCFSNLEKIRKLLDDGKKLAEMEHHPSFFRHETKGIFRIGQSGIKGSKESRLYIYPCHREKMLYILGIGTKESQRSDLEQAKKTIKDLC</sequence>
<evidence type="ECO:0000313" key="2">
    <source>
        <dbReference type="Proteomes" id="UP000053937"/>
    </source>
</evidence>
<evidence type="ECO:0008006" key="3">
    <source>
        <dbReference type="Google" id="ProtNLM"/>
    </source>
</evidence>
<dbReference type="AlphaFoldDB" id="A0A117MRD6"/>
<gene>
    <name evidence="1" type="ORF">ASB62_02570</name>
</gene>
<keyword evidence="2" id="KW-1185">Reference proteome</keyword>
<reference evidence="1 2" key="1">
    <citation type="submission" date="2015-10" db="EMBL/GenBank/DDBJ databases">
        <title>Draft Genome Sequence of Chlorobium limicola strain Frasassi Growing under Artificial Lighting in the Frasassi Cave System.</title>
        <authorList>
            <person name="Mansor M."/>
            <person name="Macalady J."/>
        </authorList>
    </citation>
    <scope>NUCLEOTIDE SEQUENCE [LARGE SCALE GENOMIC DNA]</scope>
    <source>
        <strain evidence="1 2">Frasassi</strain>
    </source>
</reference>